<dbReference type="InterPro" id="IPR013785">
    <property type="entry name" value="Aldolase_TIM"/>
</dbReference>
<evidence type="ECO:0000256" key="11">
    <source>
        <dbReference type="SAM" id="MobiDB-lite"/>
    </source>
</evidence>
<dbReference type="InterPro" id="IPR029044">
    <property type="entry name" value="Nucleotide-diphossugar_trans"/>
</dbReference>
<dbReference type="Gene3D" id="3.20.20.70">
    <property type="entry name" value="Aldolase class I"/>
    <property type="match status" value="1"/>
</dbReference>
<keyword evidence="9" id="KW-0411">Iron-sulfur</keyword>
<evidence type="ECO:0000256" key="3">
    <source>
        <dbReference type="ARBA" id="ARBA00022475"/>
    </source>
</evidence>
<evidence type="ECO:0000256" key="6">
    <source>
        <dbReference type="ARBA" id="ARBA00022691"/>
    </source>
</evidence>
<keyword evidence="6" id="KW-0949">S-adenosyl-L-methionine</keyword>
<evidence type="ECO:0000256" key="4">
    <source>
        <dbReference type="ARBA" id="ARBA00022676"/>
    </source>
</evidence>
<evidence type="ECO:0000256" key="9">
    <source>
        <dbReference type="ARBA" id="ARBA00023014"/>
    </source>
</evidence>
<keyword evidence="12" id="KW-0812">Transmembrane</keyword>
<accession>A0ABX1QGV9</accession>
<keyword evidence="5" id="KW-0808">Transferase</keyword>
<feature type="transmembrane region" description="Helical" evidence="12">
    <location>
        <begin position="250"/>
        <end position="276"/>
    </location>
</feature>
<protein>
    <submittedName>
        <fullName evidence="14">Glycosyltransferase</fullName>
    </submittedName>
</protein>
<evidence type="ECO:0000256" key="8">
    <source>
        <dbReference type="ARBA" id="ARBA00023004"/>
    </source>
</evidence>
<evidence type="ECO:0000256" key="7">
    <source>
        <dbReference type="ARBA" id="ARBA00022723"/>
    </source>
</evidence>
<feature type="domain" description="Radical SAM core" evidence="13">
    <location>
        <begin position="346"/>
        <end position="567"/>
    </location>
</feature>
<keyword evidence="10 12" id="KW-0472">Membrane</keyword>
<keyword evidence="3" id="KW-1003">Cell membrane</keyword>
<gene>
    <name evidence="14" type="ORF">GPA25_22970</name>
</gene>
<keyword evidence="12" id="KW-1133">Transmembrane helix</keyword>
<feature type="region of interest" description="Disordered" evidence="11">
    <location>
        <begin position="704"/>
        <end position="733"/>
    </location>
</feature>
<evidence type="ECO:0000313" key="15">
    <source>
        <dbReference type="Proteomes" id="UP000648984"/>
    </source>
</evidence>
<dbReference type="SUPFAM" id="SSF53448">
    <property type="entry name" value="Nucleotide-diphospho-sugar transferases"/>
    <property type="match status" value="1"/>
</dbReference>
<keyword evidence="15" id="KW-1185">Reference proteome</keyword>
<evidence type="ECO:0000256" key="12">
    <source>
        <dbReference type="SAM" id="Phobius"/>
    </source>
</evidence>
<dbReference type="SFLD" id="SFLDG01067">
    <property type="entry name" value="SPASM/twitch_domain_containing"/>
    <property type="match status" value="1"/>
</dbReference>
<dbReference type="Pfam" id="PF00535">
    <property type="entry name" value="Glycos_transf_2"/>
    <property type="match status" value="1"/>
</dbReference>
<dbReference type="EMBL" id="WTVQ01000075">
    <property type="protein sequence ID" value="NMG77619.1"/>
    <property type="molecule type" value="Genomic_DNA"/>
</dbReference>
<comment type="cofactor">
    <cofactor evidence="1">
        <name>[4Fe-4S] cluster</name>
        <dbReference type="ChEBI" id="CHEBI:49883"/>
    </cofactor>
</comment>
<dbReference type="Gene3D" id="3.90.550.10">
    <property type="entry name" value="Spore Coat Polysaccharide Biosynthesis Protein SpsA, Chain A"/>
    <property type="match status" value="1"/>
</dbReference>
<dbReference type="InterPro" id="IPR001173">
    <property type="entry name" value="Glyco_trans_2-like"/>
</dbReference>
<evidence type="ECO:0000313" key="14">
    <source>
        <dbReference type="EMBL" id="NMG77619.1"/>
    </source>
</evidence>
<comment type="subcellular location">
    <subcellularLocation>
        <location evidence="2">Cell membrane</location>
    </subcellularLocation>
</comment>
<name>A0ABX1QGV9_9RHOO</name>
<dbReference type="Pfam" id="PF04055">
    <property type="entry name" value="Radical_SAM"/>
    <property type="match status" value="1"/>
</dbReference>
<evidence type="ECO:0000256" key="2">
    <source>
        <dbReference type="ARBA" id="ARBA00004236"/>
    </source>
</evidence>
<evidence type="ECO:0000256" key="10">
    <source>
        <dbReference type="ARBA" id="ARBA00023136"/>
    </source>
</evidence>
<dbReference type="CDD" id="cd21109">
    <property type="entry name" value="SPASM"/>
    <property type="match status" value="1"/>
</dbReference>
<reference evidence="14 15" key="1">
    <citation type="submission" date="2019-12" db="EMBL/GenBank/DDBJ databases">
        <title>Comparative genomics gives insights into the taxonomy of the Azoarcus-Aromatoleum group and reveals separate origins of nif in the plant-associated Azoarcus and non-plant-associated Aromatoleum sub-groups.</title>
        <authorList>
            <person name="Lafos M."/>
            <person name="Maluk M."/>
            <person name="Batista M."/>
            <person name="Junghare M."/>
            <person name="Carmona M."/>
            <person name="Faoro H."/>
            <person name="Cruz L.M."/>
            <person name="Battistoni F."/>
            <person name="De Souza E."/>
            <person name="Pedrosa F."/>
            <person name="Chen W.-M."/>
            <person name="Poole P.S."/>
            <person name="Dixon R.A."/>
            <person name="James E.K."/>
        </authorList>
    </citation>
    <scope>NUCLEOTIDE SEQUENCE [LARGE SCALE GENOMIC DNA]</scope>
    <source>
        <strain evidence="14 15">22Lin</strain>
    </source>
</reference>
<feature type="transmembrane region" description="Helical" evidence="12">
    <location>
        <begin position="296"/>
        <end position="319"/>
    </location>
</feature>
<evidence type="ECO:0000256" key="5">
    <source>
        <dbReference type="ARBA" id="ARBA00022679"/>
    </source>
</evidence>
<dbReference type="InterPro" id="IPR058240">
    <property type="entry name" value="rSAM_sf"/>
</dbReference>
<keyword evidence="7" id="KW-0479">Metal-binding</keyword>
<keyword evidence="8" id="KW-0408">Iron</keyword>
<evidence type="ECO:0000259" key="13">
    <source>
        <dbReference type="PROSITE" id="PS51918"/>
    </source>
</evidence>
<sequence length="773" mass="84656">MQLSLVIPARNCADALGRLLDSLVGQRLEGIAGCEFIVVDDGSTDSTAAVLANYPWLRVLRLERCAGAGAARNAGARVAQGDLLVFLDADTRIREPDFLSRCVEFFETKDDYDAFSGCYYDVNPGGGRFARYLDCCEAAMRSGGLDRPAPGGLSGSVCGIRRAVFMSLGGFSEHRQVALEDPELGCRLSAAGHKIWLSGDLRVEHGQPDCMHYVRELVPRTRHYVQLIRRYRIFNPMMGGAREGLGRGCLILGVLFSSFGIAMPQLAVAGALLLGLAGWHSQRLLRELVCRQGAAFVPWALAFHVATSMAIVVGGLLALRDITLRGLRSTLIDLAVLWAYLRSLLSPGSPGYLIQFLTHRCNAYCGHCFDMPQRQAIGREAEMDLARIRRLAASVGPLGHLSLTGGEPLLRDDLAEVIAAYYRAGVRSFSVSTNGSYPEKLARLLERLPDVARFGRIMVTLSVDGVGSEHDRLRRVPGLFAKVERSLRLLCEARQWLPQLRVHACVAATAENAGAVPVVVGHLQRFRLDQLELTRLRGKPADRLLGGVDEATYARLSACVAAANGTAAGLSRLFVLLDRAMFSIVRSPQRSWPCGGCLAGRRLAVIQADGTVLPCEMIRDVRPEVAAEHDNFIIGRLSDHSDDLRALLRGRQGRRITDYIRDSQCRCSFECAIFATMAYRPWTLPRFLVRGAFSGRGSRVALKGGQEAVEREAKEGGQNPRRGQEGKSLGEFLHPEQCRKPAREYPVFLASCAVAPHVRPQPGSGRHDQHEVV</sequence>
<dbReference type="PANTHER" id="PTHR43646">
    <property type="entry name" value="GLYCOSYLTRANSFERASE"/>
    <property type="match status" value="1"/>
</dbReference>
<dbReference type="SUPFAM" id="SSF102114">
    <property type="entry name" value="Radical SAM enzymes"/>
    <property type="match status" value="1"/>
</dbReference>
<dbReference type="PANTHER" id="PTHR43646:SF2">
    <property type="entry name" value="GLYCOSYLTRANSFERASE 2-LIKE DOMAIN-CONTAINING PROTEIN"/>
    <property type="match status" value="1"/>
</dbReference>
<evidence type="ECO:0000256" key="1">
    <source>
        <dbReference type="ARBA" id="ARBA00001966"/>
    </source>
</evidence>
<dbReference type="SFLD" id="SFLDS00029">
    <property type="entry name" value="Radical_SAM"/>
    <property type="match status" value="1"/>
</dbReference>
<proteinExistence type="predicted"/>
<comment type="caution">
    <text evidence="14">The sequence shown here is derived from an EMBL/GenBank/DDBJ whole genome shotgun (WGS) entry which is preliminary data.</text>
</comment>
<dbReference type="CDD" id="cd01335">
    <property type="entry name" value="Radical_SAM"/>
    <property type="match status" value="1"/>
</dbReference>
<dbReference type="InterPro" id="IPR007197">
    <property type="entry name" value="rSAM"/>
</dbReference>
<organism evidence="14 15">
    <name type="scientific">Aromatoleum diolicum</name>
    <dbReference type="NCBI Taxonomy" id="75796"/>
    <lineage>
        <taxon>Bacteria</taxon>
        <taxon>Pseudomonadati</taxon>
        <taxon>Pseudomonadota</taxon>
        <taxon>Betaproteobacteria</taxon>
        <taxon>Rhodocyclales</taxon>
        <taxon>Rhodocyclaceae</taxon>
        <taxon>Aromatoleum</taxon>
    </lineage>
</organism>
<dbReference type="Proteomes" id="UP000648984">
    <property type="component" value="Unassembled WGS sequence"/>
</dbReference>
<keyword evidence="4" id="KW-0328">Glycosyltransferase</keyword>
<dbReference type="PROSITE" id="PS51918">
    <property type="entry name" value="RADICAL_SAM"/>
    <property type="match status" value="1"/>
</dbReference>